<accession>A0A5C7HLP9</accession>
<comment type="caution">
    <text evidence="2">The sequence shown here is derived from an EMBL/GenBank/DDBJ whole genome shotgun (WGS) entry which is preliminary data.</text>
</comment>
<organism evidence="2 3">
    <name type="scientific">Acer yangbiense</name>
    <dbReference type="NCBI Taxonomy" id="1000413"/>
    <lineage>
        <taxon>Eukaryota</taxon>
        <taxon>Viridiplantae</taxon>
        <taxon>Streptophyta</taxon>
        <taxon>Embryophyta</taxon>
        <taxon>Tracheophyta</taxon>
        <taxon>Spermatophyta</taxon>
        <taxon>Magnoliopsida</taxon>
        <taxon>eudicotyledons</taxon>
        <taxon>Gunneridae</taxon>
        <taxon>Pentapetalae</taxon>
        <taxon>rosids</taxon>
        <taxon>malvids</taxon>
        <taxon>Sapindales</taxon>
        <taxon>Sapindaceae</taxon>
        <taxon>Hippocastanoideae</taxon>
        <taxon>Acereae</taxon>
        <taxon>Acer</taxon>
    </lineage>
</organism>
<gene>
    <name evidence="2" type="ORF">EZV62_015779</name>
</gene>
<dbReference type="EMBL" id="VAHF01000007">
    <property type="protein sequence ID" value="TXG57950.1"/>
    <property type="molecule type" value="Genomic_DNA"/>
</dbReference>
<evidence type="ECO:0000313" key="2">
    <source>
        <dbReference type="EMBL" id="TXG57950.1"/>
    </source>
</evidence>
<sequence length="277" mass="30947">MESADIAPLCASLSLIEREGPVRKLDEKLKVEAIQRLHDRRKVLSGAPWTFDNALLVLEKPEGKGMVENLAFSSYEFWVQIYQVPLLCASREIGRSEEQITMIEGIEKPLFGAWMKASGPLRKIYSQKPRGPPSYTEISSVNISRAGISGQATKPNAALIEVTNGLDIKISPPGEESNESIEEKIVAQQESILQLVMSSDPIDLGRPITVESLPLKPNPTCYNKVTSPLRFNNRNNSGKKHWVRKSRAADFRDFRESLGFGRGKRRGDDDLETEEPN</sequence>
<evidence type="ECO:0000256" key="1">
    <source>
        <dbReference type="SAM" id="MobiDB-lite"/>
    </source>
</evidence>
<dbReference type="Proteomes" id="UP000323000">
    <property type="component" value="Chromosome 7"/>
</dbReference>
<evidence type="ECO:0000313" key="3">
    <source>
        <dbReference type="Proteomes" id="UP000323000"/>
    </source>
</evidence>
<reference evidence="3" key="1">
    <citation type="journal article" date="2019" name="Gigascience">
        <title>De novo genome assembly of the endangered Acer yangbiense, a plant species with extremely small populations endemic to Yunnan Province, China.</title>
        <authorList>
            <person name="Yang J."/>
            <person name="Wariss H.M."/>
            <person name="Tao L."/>
            <person name="Zhang R."/>
            <person name="Yun Q."/>
            <person name="Hollingsworth P."/>
            <person name="Dao Z."/>
            <person name="Luo G."/>
            <person name="Guo H."/>
            <person name="Ma Y."/>
            <person name="Sun W."/>
        </authorList>
    </citation>
    <scope>NUCLEOTIDE SEQUENCE [LARGE SCALE GENOMIC DNA]</scope>
    <source>
        <strain evidence="3">cv. Malutang</strain>
    </source>
</reference>
<dbReference type="AlphaFoldDB" id="A0A5C7HLP9"/>
<feature type="region of interest" description="Disordered" evidence="1">
    <location>
        <begin position="257"/>
        <end position="277"/>
    </location>
</feature>
<proteinExistence type="predicted"/>
<protein>
    <submittedName>
        <fullName evidence="2">Uncharacterized protein</fullName>
    </submittedName>
</protein>
<dbReference type="OrthoDB" id="1924068at2759"/>
<keyword evidence="3" id="KW-1185">Reference proteome</keyword>
<name>A0A5C7HLP9_9ROSI</name>